<keyword evidence="3" id="KW-0677">Repeat</keyword>
<dbReference type="GO" id="GO:0005576">
    <property type="term" value="C:extracellular region"/>
    <property type="evidence" value="ECO:0007669"/>
    <property type="project" value="InterPro"/>
</dbReference>
<dbReference type="SMART" id="SM00494">
    <property type="entry name" value="ChtBD2"/>
    <property type="match status" value="4"/>
</dbReference>
<dbReference type="GO" id="GO:0008061">
    <property type="term" value="F:chitin binding"/>
    <property type="evidence" value="ECO:0007669"/>
    <property type="project" value="UniProtKB-KW"/>
</dbReference>
<evidence type="ECO:0000256" key="2">
    <source>
        <dbReference type="ARBA" id="ARBA00022729"/>
    </source>
</evidence>
<keyword evidence="1" id="KW-0147">Chitin-binding</keyword>
<dbReference type="PROSITE" id="PS50940">
    <property type="entry name" value="CHIT_BIND_II"/>
    <property type="match status" value="4"/>
</dbReference>
<feature type="domain" description="Chitin-binding type-2" evidence="7">
    <location>
        <begin position="40"/>
        <end position="99"/>
    </location>
</feature>
<dbReference type="Proteomes" id="UP000075903">
    <property type="component" value="Unassembled WGS sequence"/>
</dbReference>
<dbReference type="InterPro" id="IPR002557">
    <property type="entry name" value="Chitin-bd_dom"/>
</dbReference>
<dbReference type="PANTHER" id="PTHR23301">
    <property type="entry name" value="CHITIN BINDING PERITROPHIN-A"/>
    <property type="match status" value="1"/>
</dbReference>
<feature type="signal peptide" evidence="6">
    <location>
        <begin position="1"/>
        <end position="26"/>
    </location>
</feature>
<organism evidence="8 9">
    <name type="scientific">Anopheles merus</name>
    <name type="common">Mosquito</name>
    <dbReference type="NCBI Taxonomy" id="30066"/>
    <lineage>
        <taxon>Eukaryota</taxon>
        <taxon>Metazoa</taxon>
        <taxon>Ecdysozoa</taxon>
        <taxon>Arthropoda</taxon>
        <taxon>Hexapoda</taxon>
        <taxon>Insecta</taxon>
        <taxon>Pterygota</taxon>
        <taxon>Neoptera</taxon>
        <taxon>Endopterygota</taxon>
        <taxon>Diptera</taxon>
        <taxon>Nematocera</taxon>
        <taxon>Culicoidea</taxon>
        <taxon>Culicidae</taxon>
        <taxon>Anophelinae</taxon>
        <taxon>Anopheles</taxon>
    </lineage>
</organism>
<evidence type="ECO:0000256" key="6">
    <source>
        <dbReference type="SAM" id="SignalP"/>
    </source>
</evidence>
<dbReference type="AlphaFoldDB" id="A0A182V680"/>
<keyword evidence="2 6" id="KW-0732">Signal</keyword>
<dbReference type="EnsemblMetazoa" id="AMEM009536-RA">
    <property type="protein sequence ID" value="AMEM009536-PA"/>
    <property type="gene ID" value="AMEM009536"/>
</dbReference>
<evidence type="ECO:0000256" key="5">
    <source>
        <dbReference type="ARBA" id="ARBA00023180"/>
    </source>
</evidence>
<dbReference type="InterPro" id="IPR051940">
    <property type="entry name" value="Chitin_bind-dev_reg"/>
</dbReference>
<dbReference type="GeneID" id="121599539"/>
<keyword evidence="5" id="KW-0325">Glycoprotein</keyword>
<evidence type="ECO:0000256" key="1">
    <source>
        <dbReference type="ARBA" id="ARBA00022669"/>
    </source>
</evidence>
<feature type="chain" id="PRO_5039916516" description="Chitin-binding type-2 domain-containing protein" evidence="6">
    <location>
        <begin position="27"/>
        <end position="375"/>
    </location>
</feature>
<dbReference type="SUPFAM" id="SSF57625">
    <property type="entry name" value="Invertebrate chitin-binding proteins"/>
    <property type="match status" value="4"/>
</dbReference>
<keyword evidence="4" id="KW-1015">Disulfide bond</keyword>
<feature type="domain" description="Chitin-binding type-2" evidence="7">
    <location>
        <begin position="248"/>
        <end position="305"/>
    </location>
</feature>
<feature type="domain" description="Chitin-binding type-2" evidence="7">
    <location>
        <begin position="316"/>
        <end position="373"/>
    </location>
</feature>
<dbReference type="RefSeq" id="XP_041783344.1">
    <property type="nucleotide sequence ID" value="XM_041927410.1"/>
</dbReference>
<evidence type="ECO:0000313" key="8">
    <source>
        <dbReference type="EnsemblMetazoa" id="AMEM009536-PA"/>
    </source>
</evidence>
<evidence type="ECO:0000256" key="4">
    <source>
        <dbReference type="ARBA" id="ARBA00023157"/>
    </source>
</evidence>
<name>A0A182V680_ANOME</name>
<sequence>MVTGRWRTKLQRLIVVVGLLLKVAKSCPELRQCFPESVVTVPCQNDPTPEWTSEPSDIDCSIYVSCFNAIGIKMCCPDGMLFNPDTLKCDDESNVDCQIEPPPCPQTTTTSMPDTTTGLADTTTNDADTTMVTNPVETTTDLSTDETSTTTDETDTTTQPITTTQEITSTAAIDTTTVQQGPDLAALCAALSTDSLVELAYPGECSSYIVCLDRQYIATEACPAGLHHNPILSVCDSPDQAECLDYICQNNPEGSQINIASINSCQRYYICIGNMTVERFCAPGTIYDDENGWCIVEDVDNPCVRERLPAPPQGVIMQCTGESELTKIRHPTMCDVYYRCLNGRLWARQCPAGLYFDTDRAQCNLAEVVSCEVQQ</sequence>
<protein>
    <recommendedName>
        <fullName evidence="7">Chitin-binding type-2 domain-containing protein</fullName>
    </recommendedName>
</protein>
<accession>A0A182V680</accession>
<proteinExistence type="predicted"/>
<dbReference type="Gene3D" id="2.170.140.10">
    <property type="entry name" value="Chitin binding domain"/>
    <property type="match status" value="4"/>
</dbReference>
<dbReference type="InterPro" id="IPR036508">
    <property type="entry name" value="Chitin-bd_dom_sf"/>
</dbReference>
<reference evidence="8" key="1">
    <citation type="submission" date="2020-05" db="UniProtKB">
        <authorList>
            <consortium name="EnsemblMetazoa"/>
        </authorList>
    </citation>
    <scope>IDENTIFICATION</scope>
    <source>
        <strain evidence="8">MAF</strain>
    </source>
</reference>
<dbReference type="Pfam" id="PF01607">
    <property type="entry name" value="CBM_14"/>
    <property type="match status" value="4"/>
</dbReference>
<keyword evidence="9" id="KW-1185">Reference proteome</keyword>
<feature type="domain" description="Chitin-binding type-2" evidence="7">
    <location>
        <begin position="185"/>
        <end position="245"/>
    </location>
</feature>
<dbReference type="PANTHER" id="PTHR23301:SF110">
    <property type="entry name" value="LD43683P-RELATED"/>
    <property type="match status" value="1"/>
</dbReference>
<evidence type="ECO:0000259" key="7">
    <source>
        <dbReference type="PROSITE" id="PS50940"/>
    </source>
</evidence>
<dbReference type="KEGG" id="amer:121599539"/>
<evidence type="ECO:0000256" key="3">
    <source>
        <dbReference type="ARBA" id="ARBA00022737"/>
    </source>
</evidence>
<evidence type="ECO:0000313" key="9">
    <source>
        <dbReference type="Proteomes" id="UP000075903"/>
    </source>
</evidence>